<gene>
    <name evidence="10" type="ORF">NK718_04515</name>
</gene>
<evidence type="ECO:0000259" key="8">
    <source>
        <dbReference type="Pfam" id="PF02770"/>
    </source>
</evidence>
<protein>
    <submittedName>
        <fullName evidence="10">Acyl-CoA/acyl-ACP dehydrogenase</fullName>
    </submittedName>
</protein>
<dbReference type="PANTHER" id="PTHR43884">
    <property type="entry name" value="ACYL-COA DEHYDROGENASE"/>
    <property type="match status" value="1"/>
</dbReference>
<evidence type="ECO:0000256" key="5">
    <source>
        <dbReference type="ARBA" id="ARBA00023002"/>
    </source>
</evidence>
<evidence type="ECO:0000259" key="9">
    <source>
        <dbReference type="Pfam" id="PF02771"/>
    </source>
</evidence>
<reference evidence="10 11" key="1">
    <citation type="submission" date="2022-07" db="EMBL/GenBank/DDBJ databases">
        <authorList>
            <person name="Li W.-J."/>
            <person name="Deng Q.-Q."/>
        </authorList>
    </citation>
    <scope>NUCLEOTIDE SEQUENCE [LARGE SCALE GENOMIC DNA]</scope>
    <source>
        <strain evidence="10 11">SYSU M60028</strain>
    </source>
</reference>
<dbReference type="Pfam" id="PF02770">
    <property type="entry name" value="Acyl-CoA_dh_M"/>
    <property type="match status" value="1"/>
</dbReference>
<dbReference type="InterPro" id="IPR009075">
    <property type="entry name" value="AcylCo_DH/oxidase_C"/>
</dbReference>
<dbReference type="InterPro" id="IPR036250">
    <property type="entry name" value="AcylCo_DH-like_C"/>
</dbReference>
<dbReference type="PROSITE" id="PS00073">
    <property type="entry name" value="ACYL_COA_DH_2"/>
    <property type="match status" value="1"/>
</dbReference>
<proteinExistence type="inferred from homology"/>
<dbReference type="InterPro" id="IPR037069">
    <property type="entry name" value="AcylCoA_DH/ox_N_sf"/>
</dbReference>
<comment type="caution">
    <text evidence="10">The sequence shown here is derived from an EMBL/GenBank/DDBJ whole genome shotgun (WGS) entry which is preliminary data.</text>
</comment>
<feature type="domain" description="Acyl-CoA oxidase/dehydrogenase middle" evidence="8">
    <location>
        <begin position="124"/>
        <end position="222"/>
    </location>
</feature>
<dbReference type="Pfam" id="PF02771">
    <property type="entry name" value="Acyl-CoA_dh_N"/>
    <property type="match status" value="1"/>
</dbReference>
<keyword evidence="3 6" id="KW-0285">Flavoprotein</keyword>
<dbReference type="InterPro" id="IPR013786">
    <property type="entry name" value="AcylCoA_DH/ox_N"/>
</dbReference>
<dbReference type="Pfam" id="PF00441">
    <property type="entry name" value="Acyl-CoA_dh_1"/>
    <property type="match status" value="1"/>
</dbReference>
<dbReference type="SUPFAM" id="SSF56645">
    <property type="entry name" value="Acyl-CoA dehydrogenase NM domain-like"/>
    <property type="match status" value="1"/>
</dbReference>
<evidence type="ECO:0000256" key="6">
    <source>
        <dbReference type="RuleBase" id="RU362125"/>
    </source>
</evidence>
<dbReference type="PIRSF" id="PIRSF016578">
    <property type="entry name" value="HsaA"/>
    <property type="match status" value="1"/>
</dbReference>
<comment type="cofactor">
    <cofactor evidence="1 6">
        <name>FAD</name>
        <dbReference type="ChEBI" id="CHEBI:57692"/>
    </cofactor>
</comment>
<dbReference type="PANTHER" id="PTHR43884:SF20">
    <property type="entry name" value="ACYL-COA DEHYDROGENASE FADE28"/>
    <property type="match status" value="1"/>
</dbReference>
<keyword evidence="4 6" id="KW-0274">FAD</keyword>
<comment type="similarity">
    <text evidence="2 6">Belongs to the acyl-CoA dehydrogenase family.</text>
</comment>
<dbReference type="RefSeq" id="WP_254739069.1">
    <property type="nucleotide sequence ID" value="NZ_JANCLU010000003.1"/>
</dbReference>
<evidence type="ECO:0000256" key="3">
    <source>
        <dbReference type="ARBA" id="ARBA00022630"/>
    </source>
</evidence>
<evidence type="ECO:0000256" key="4">
    <source>
        <dbReference type="ARBA" id="ARBA00022827"/>
    </source>
</evidence>
<feature type="domain" description="Acyl-CoA dehydrogenase/oxidase N-terminal" evidence="9">
    <location>
        <begin position="6"/>
        <end position="119"/>
    </location>
</feature>
<feature type="domain" description="Acyl-CoA dehydrogenase/oxidase C-terminal" evidence="7">
    <location>
        <begin position="234"/>
        <end position="381"/>
    </location>
</feature>
<evidence type="ECO:0000313" key="11">
    <source>
        <dbReference type="Proteomes" id="UP001205890"/>
    </source>
</evidence>
<name>A0ABT1L9N6_9HYPH</name>
<evidence type="ECO:0000259" key="7">
    <source>
        <dbReference type="Pfam" id="PF00441"/>
    </source>
</evidence>
<keyword evidence="5 6" id="KW-0560">Oxidoreductase</keyword>
<dbReference type="EMBL" id="JANCLU010000003">
    <property type="protein sequence ID" value="MCP8937768.1"/>
    <property type="molecule type" value="Genomic_DNA"/>
</dbReference>
<dbReference type="Gene3D" id="1.10.540.10">
    <property type="entry name" value="Acyl-CoA dehydrogenase/oxidase, N-terminal domain"/>
    <property type="match status" value="1"/>
</dbReference>
<dbReference type="InterPro" id="IPR046373">
    <property type="entry name" value="Acyl-CoA_Oxase/DH_mid-dom_sf"/>
</dbReference>
<accession>A0ABT1L9N6</accession>
<dbReference type="Proteomes" id="UP001205890">
    <property type="component" value="Unassembled WGS sequence"/>
</dbReference>
<dbReference type="InterPro" id="IPR009100">
    <property type="entry name" value="AcylCoA_DH/oxidase_NM_dom_sf"/>
</dbReference>
<dbReference type="SUPFAM" id="SSF47203">
    <property type="entry name" value="Acyl-CoA dehydrogenase C-terminal domain-like"/>
    <property type="match status" value="1"/>
</dbReference>
<evidence type="ECO:0000256" key="1">
    <source>
        <dbReference type="ARBA" id="ARBA00001974"/>
    </source>
</evidence>
<dbReference type="CDD" id="cd00567">
    <property type="entry name" value="ACAD"/>
    <property type="match status" value="1"/>
</dbReference>
<organism evidence="10 11">
    <name type="scientific">Alsobacter ponti</name>
    <dbReference type="NCBI Taxonomy" id="2962936"/>
    <lineage>
        <taxon>Bacteria</taxon>
        <taxon>Pseudomonadati</taxon>
        <taxon>Pseudomonadota</taxon>
        <taxon>Alphaproteobacteria</taxon>
        <taxon>Hyphomicrobiales</taxon>
        <taxon>Alsobacteraceae</taxon>
        <taxon>Alsobacter</taxon>
    </lineage>
</organism>
<sequence length="390" mass="42474">MDFDLTPEQAMLVETARKVGEQYGLDYWREIDAKKSYPHELWQAVCVSGIAGVAIPQEFGGSGLGMVEMALAIEALSAAGGGSTLGQLFMVNPIFGGITLSRFGSDAVKKALLPGLVDGSVTFCMALTEPDAGTNSLAVRTFATRDGSGWRLNGRKIWITSVPQATKMLVVARTKRLEEAQRKTHGISLFCIDVEREGLTHSPIEKLGTNTLPSSTVYFDNVRVEADEIIGPEDQGWSCLLETLNTERIVTTAGLVGTATLSIKLATEYAKTRKVFGEAPIGSYQSLQFPLAEAYMQAECARLMNHKAAQLCDLGRPYGSEANIAKWLAGQAAAHATDRAIQTLGGMGYSKEYHVERLWRDARLFRVAPVSEEMILNFVAQHDLGMPRSY</sequence>
<dbReference type="InterPro" id="IPR006089">
    <property type="entry name" value="Acyl-CoA_DH_CS"/>
</dbReference>
<dbReference type="InterPro" id="IPR006091">
    <property type="entry name" value="Acyl-CoA_Oxase/DH_mid-dom"/>
</dbReference>
<dbReference type="Gene3D" id="2.40.110.10">
    <property type="entry name" value="Butyryl-CoA Dehydrogenase, subunit A, domain 2"/>
    <property type="match status" value="1"/>
</dbReference>
<evidence type="ECO:0000313" key="10">
    <source>
        <dbReference type="EMBL" id="MCP8937768.1"/>
    </source>
</evidence>
<dbReference type="Gene3D" id="1.20.140.10">
    <property type="entry name" value="Butyryl-CoA Dehydrogenase, subunit A, domain 3"/>
    <property type="match status" value="1"/>
</dbReference>
<keyword evidence="11" id="KW-1185">Reference proteome</keyword>
<evidence type="ECO:0000256" key="2">
    <source>
        <dbReference type="ARBA" id="ARBA00009347"/>
    </source>
</evidence>